<keyword evidence="1" id="KW-0805">Transcription regulation</keyword>
<dbReference type="Proteomes" id="UP000281726">
    <property type="component" value="Unassembled WGS sequence"/>
</dbReference>
<organism evidence="5 6">
    <name type="scientific">Micromonospora endolithica</name>
    <dbReference type="NCBI Taxonomy" id="230091"/>
    <lineage>
        <taxon>Bacteria</taxon>
        <taxon>Bacillati</taxon>
        <taxon>Actinomycetota</taxon>
        <taxon>Actinomycetes</taxon>
        <taxon>Micromonosporales</taxon>
        <taxon>Micromonosporaceae</taxon>
        <taxon>Micromonospora</taxon>
    </lineage>
</organism>
<dbReference type="InterPro" id="IPR036388">
    <property type="entry name" value="WH-like_DNA-bd_sf"/>
</dbReference>
<dbReference type="Gene3D" id="1.10.10.10">
    <property type="entry name" value="Winged helix-like DNA-binding domain superfamily/Winged helix DNA-binding domain"/>
    <property type="match status" value="1"/>
</dbReference>
<feature type="domain" description="HTH hxlR-type" evidence="4">
    <location>
        <begin position="24"/>
        <end position="122"/>
    </location>
</feature>
<dbReference type="GO" id="GO:0003677">
    <property type="term" value="F:DNA binding"/>
    <property type="evidence" value="ECO:0007669"/>
    <property type="project" value="UniProtKB-KW"/>
</dbReference>
<dbReference type="RefSeq" id="WP_120731347.1">
    <property type="nucleotide sequence ID" value="NZ_RBAK01000014.1"/>
</dbReference>
<dbReference type="InterPro" id="IPR002577">
    <property type="entry name" value="HTH_HxlR"/>
</dbReference>
<dbReference type="AlphaFoldDB" id="A0A3A9YX52"/>
<gene>
    <name evidence="5" type="ORF">D7223_26760</name>
</gene>
<keyword evidence="2" id="KW-0238">DNA-binding</keyword>
<proteinExistence type="predicted"/>
<dbReference type="Pfam" id="PF01638">
    <property type="entry name" value="HxlR"/>
    <property type="match status" value="1"/>
</dbReference>
<sequence>MTTTSAADRREIARRDYNANLAGCPGHDVLATLSDKWVTLVVSALAEGPLRHSEVARVVAGATQKMLTQTLRKLERDGLVARTVTASVPPRVDYALTRLGHDLLPLQRAVKAWAETHIAEVHSARERYDRSRAECASDES</sequence>
<evidence type="ECO:0000256" key="3">
    <source>
        <dbReference type="ARBA" id="ARBA00023163"/>
    </source>
</evidence>
<reference evidence="5 6" key="1">
    <citation type="journal article" date="2004" name="Syst. Appl. Microbiol.">
        <title>Cryptoendolithic actinomycetes from antarctic sandstone rock samples: Micromonospora endolithica sp. nov. and two isolates related to Micromonospora coerulea Jensen 1932.</title>
        <authorList>
            <person name="Hirsch P."/>
            <person name="Mevs U."/>
            <person name="Kroppenstedt R.M."/>
            <person name="Schumann P."/>
            <person name="Stackebrandt E."/>
        </authorList>
    </citation>
    <scope>NUCLEOTIDE SEQUENCE [LARGE SCALE GENOMIC DNA]</scope>
    <source>
        <strain evidence="5 6">JCM 12677</strain>
    </source>
</reference>
<dbReference type="PANTHER" id="PTHR33204">
    <property type="entry name" value="TRANSCRIPTIONAL REGULATOR, MARR FAMILY"/>
    <property type="match status" value="1"/>
</dbReference>
<dbReference type="SUPFAM" id="SSF46785">
    <property type="entry name" value="Winged helix' DNA-binding domain"/>
    <property type="match status" value="1"/>
</dbReference>
<evidence type="ECO:0000259" key="4">
    <source>
        <dbReference type="PROSITE" id="PS51118"/>
    </source>
</evidence>
<name>A0A3A9YX52_9ACTN</name>
<comment type="caution">
    <text evidence="5">The sequence shown here is derived from an EMBL/GenBank/DDBJ whole genome shotgun (WGS) entry which is preliminary data.</text>
</comment>
<evidence type="ECO:0000256" key="2">
    <source>
        <dbReference type="ARBA" id="ARBA00023125"/>
    </source>
</evidence>
<dbReference type="OrthoDB" id="3293788at2"/>
<evidence type="ECO:0000256" key="1">
    <source>
        <dbReference type="ARBA" id="ARBA00023015"/>
    </source>
</evidence>
<evidence type="ECO:0000313" key="6">
    <source>
        <dbReference type="Proteomes" id="UP000281726"/>
    </source>
</evidence>
<dbReference type="InterPro" id="IPR036390">
    <property type="entry name" value="WH_DNA-bd_sf"/>
</dbReference>
<keyword evidence="3" id="KW-0804">Transcription</keyword>
<keyword evidence="6" id="KW-1185">Reference proteome</keyword>
<evidence type="ECO:0000313" key="5">
    <source>
        <dbReference type="EMBL" id="RKN40214.1"/>
    </source>
</evidence>
<dbReference type="PROSITE" id="PS51118">
    <property type="entry name" value="HTH_HXLR"/>
    <property type="match status" value="1"/>
</dbReference>
<dbReference type="EMBL" id="RBAK01000014">
    <property type="protein sequence ID" value="RKN40214.1"/>
    <property type="molecule type" value="Genomic_DNA"/>
</dbReference>
<dbReference type="PANTHER" id="PTHR33204:SF39">
    <property type="entry name" value="TRANSCRIPTIONAL REGULATORY PROTEIN"/>
    <property type="match status" value="1"/>
</dbReference>
<protein>
    <submittedName>
        <fullName evidence="5">Transcriptional regulator</fullName>
    </submittedName>
</protein>
<accession>A0A3A9YX52</accession>